<dbReference type="STRING" id="1569628.A0A316UYF4"/>
<dbReference type="SUPFAM" id="SSF103473">
    <property type="entry name" value="MFS general substrate transporter"/>
    <property type="match status" value="1"/>
</dbReference>
<dbReference type="InterPro" id="IPR011701">
    <property type="entry name" value="MFS"/>
</dbReference>
<feature type="transmembrane region" description="Helical" evidence="8">
    <location>
        <begin position="357"/>
        <end position="377"/>
    </location>
</feature>
<dbReference type="PANTHER" id="PTHR43791">
    <property type="entry name" value="PERMEASE-RELATED"/>
    <property type="match status" value="1"/>
</dbReference>
<name>A0A316UYF4_9BASI</name>
<feature type="domain" description="Major facilitator superfamily (MFS) profile" evidence="9">
    <location>
        <begin position="93"/>
        <end position="505"/>
    </location>
</feature>
<comment type="subcellular location">
    <subcellularLocation>
        <location evidence="1">Membrane</location>
        <topology evidence="1">Multi-pass membrane protein</topology>
    </subcellularLocation>
</comment>
<dbReference type="PROSITE" id="PS50850">
    <property type="entry name" value="MFS"/>
    <property type="match status" value="1"/>
</dbReference>
<proteinExistence type="inferred from homology"/>
<feature type="transmembrane region" description="Helical" evidence="8">
    <location>
        <begin position="160"/>
        <end position="177"/>
    </location>
</feature>
<organism evidence="10 11">
    <name type="scientific">Jaminaea rosea</name>
    <dbReference type="NCBI Taxonomy" id="1569628"/>
    <lineage>
        <taxon>Eukaryota</taxon>
        <taxon>Fungi</taxon>
        <taxon>Dikarya</taxon>
        <taxon>Basidiomycota</taxon>
        <taxon>Ustilaginomycotina</taxon>
        <taxon>Exobasidiomycetes</taxon>
        <taxon>Microstromatales</taxon>
        <taxon>Microstromatales incertae sedis</taxon>
        <taxon>Jaminaea</taxon>
    </lineage>
</organism>
<evidence type="ECO:0000256" key="7">
    <source>
        <dbReference type="SAM" id="MobiDB-lite"/>
    </source>
</evidence>
<gene>
    <name evidence="10" type="ORF">BDZ90DRAFT_230658</name>
</gene>
<protein>
    <submittedName>
        <fullName evidence="10">MFS general substrate transporter</fullName>
    </submittedName>
</protein>
<evidence type="ECO:0000256" key="8">
    <source>
        <dbReference type="SAM" id="Phobius"/>
    </source>
</evidence>
<evidence type="ECO:0000313" key="10">
    <source>
        <dbReference type="EMBL" id="PWN29818.1"/>
    </source>
</evidence>
<dbReference type="GO" id="GO:0022857">
    <property type="term" value="F:transmembrane transporter activity"/>
    <property type="evidence" value="ECO:0007669"/>
    <property type="project" value="InterPro"/>
</dbReference>
<dbReference type="PANTHER" id="PTHR43791:SF63">
    <property type="entry name" value="HIGH AFFINITY CYSTEINE TRANSPORTER"/>
    <property type="match status" value="1"/>
</dbReference>
<dbReference type="RefSeq" id="XP_025364430.1">
    <property type="nucleotide sequence ID" value="XM_025505560.1"/>
</dbReference>
<feature type="compositionally biased region" description="Low complexity" evidence="7">
    <location>
        <begin position="35"/>
        <end position="51"/>
    </location>
</feature>
<dbReference type="GeneID" id="37027383"/>
<feature type="compositionally biased region" description="Basic and acidic residues" evidence="7">
    <location>
        <begin position="1"/>
        <end position="10"/>
    </location>
</feature>
<reference evidence="10 11" key="1">
    <citation type="journal article" date="2018" name="Mol. Biol. Evol.">
        <title>Broad Genomic Sampling Reveals a Smut Pathogenic Ancestry of the Fungal Clade Ustilaginomycotina.</title>
        <authorList>
            <person name="Kijpornyongpan T."/>
            <person name="Mondo S.J."/>
            <person name="Barry K."/>
            <person name="Sandor L."/>
            <person name="Lee J."/>
            <person name="Lipzen A."/>
            <person name="Pangilinan J."/>
            <person name="LaButti K."/>
            <person name="Hainaut M."/>
            <person name="Henrissat B."/>
            <person name="Grigoriev I.V."/>
            <person name="Spatafora J.W."/>
            <person name="Aime M.C."/>
        </authorList>
    </citation>
    <scope>NUCLEOTIDE SEQUENCE [LARGE SCALE GENOMIC DNA]</scope>
    <source>
        <strain evidence="10 11">MCA 5214</strain>
    </source>
</reference>
<evidence type="ECO:0000256" key="5">
    <source>
        <dbReference type="ARBA" id="ARBA00023136"/>
    </source>
</evidence>
<keyword evidence="4 8" id="KW-1133">Transmembrane helix</keyword>
<dbReference type="Gene3D" id="1.20.1250.20">
    <property type="entry name" value="MFS general substrate transporter like domains"/>
    <property type="match status" value="2"/>
</dbReference>
<dbReference type="Pfam" id="PF07690">
    <property type="entry name" value="MFS_1"/>
    <property type="match status" value="1"/>
</dbReference>
<feature type="transmembrane region" description="Helical" evidence="8">
    <location>
        <begin position="389"/>
        <end position="406"/>
    </location>
</feature>
<feature type="transmembrane region" description="Helical" evidence="8">
    <location>
        <begin position="222"/>
        <end position="241"/>
    </location>
</feature>
<dbReference type="InterPro" id="IPR020846">
    <property type="entry name" value="MFS_dom"/>
</dbReference>
<evidence type="ECO:0000259" key="9">
    <source>
        <dbReference type="PROSITE" id="PS50850"/>
    </source>
</evidence>
<evidence type="ECO:0000256" key="1">
    <source>
        <dbReference type="ARBA" id="ARBA00004141"/>
    </source>
</evidence>
<feature type="region of interest" description="Disordered" evidence="7">
    <location>
        <begin position="1"/>
        <end position="54"/>
    </location>
</feature>
<feature type="transmembrane region" description="Helical" evidence="8">
    <location>
        <begin position="479"/>
        <end position="499"/>
    </location>
</feature>
<dbReference type="AlphaFoldDB" id="A0A316UYF4"/>
<evidence type="ECO:0000256" key="4">
    <source>
        <dbReference type="ARBA" id="ARBA00022989"/>
    </source>
</evidence>
<dbReference type="OrthoDB" id="6730379at2759"/>
<evidence type="ECO:0000256" key="2">
    <source>
        <dbReference type="ARBA" id="ARBA00022448"/>
    </source>
</evidence>
<dbReference type="InterPro" id="IPR036259">
    <property type="entry name" value="MFS_trans_sf"/>
</dbReference>
<keyword evidence="11" id="KW-1185">Reference proteome</keyword>
<feature type="region of interest" description="Disordered" evidence="7">
    <location>
        <begin position="527"/>
        <end position="554"/>
    </location>
</feature>
<dbReference type="GO" id="GO:0016020">
    <property type="term" value="C:membrane"/>
    <property type="evidence" value="ECO:0007669"/>
    <property type="project" value="UniProtKB-SubCell"/>
</dbReference>
<evidence type="ECO:0000313" key="11">
    <source>
        <dbReference type="Proteomes" id="UP000245884"/>
    </source>
</evidence>
<sequence length="578" mass="63477">MSDHDDEKKMATHGASGSSGSGEAYDSKTAMAVITDSPYSPPTTSNTSPSSAPVINAKSVDEGAALMLEYESELQNVTEDEYNKLRRKIDWHLLPLMLAMYMIQFCDKTSLGNAAILGIKQDNHLTQDRFNQCSSFFYIGYLVAEYPVNILLQRFRTGRVLTFAVFSWALLMLAHLSSNSFAGLLTLRILLGVVESCVTPGFLALTSSYYKFDEQASRVGYWFLMNGAAIILNALVAYGVQGVHLGDWRPWRVFFLILGLMTTVLFVLYFFFMPDTPATAWFLSPRERAMAIKRVSSANRTGTKNKHFKRDQFVEALRDPKIYLFALYAIFSNIPNSLTVQRSIIINQLGFDTLQSALLNIPTGVLEIICIPAATYLARKWKNHTADVMALWTLPSLVGASMLIGLGQDHKVARLVGVFLAPLNTSGFVLSLAWCSASNSGSTKKSVANAIQLIAYCVGNLAGPYIWRAEYAPQNIVPWAIVLVSYFCCIPTGYALKWIMSSENKRRDALAADGAGVASKEGHDVKVRLGGSEGEGGEGEKAAAAAQSPDEAGQPAVKLDTALLDLTDKQDLHFRYPL</sequence>
<evidence type="ECO:0000256" key="3">
    <source>
        <dbReference type="ARBA" id="ARBA00022692"/>
    </source>
</evidence>
<feature type="transmembrane region" description="Helical" evidence="8">
    <location>
        <begin position="412"/>
        <end position="435"/>
    </location>
</feature>
<keyword evidence="5 8" id="KW-0472">Membrane</keyword>
<comment type="similarity">
    <text evidence="6">Belongs to the major facilitator superfamily. Allantoate permease family.</text>
</comment>
<feature type="transmembrane region" description="Helical" evidence="8">
    <location>
        <begin position="189"/>
        <end position="210"/>
    </location>
</feature>
<feature type="transmembrane region" description="Helical" evidence="8">
    <location>
        <begin position="447"/>
        <end position="467"/>
    </location>
</feature>
<evidence type="ECO:0000256" key="6">
    <source>
        <dbReference type="ARBA" id="ARBA00037968"/>
    </source>
</evidence>
<feature type="transmembrane region" description="Helical" evidence="8">
    <location>
        <begin position="322"/>
        <end position="345"/>
    </location>
</feature>
<accession>A0A316UYF4</accession>
<dbReference type="Proteomes" id="UP000245884">
    <property type="component" value="Unassembled WGS sequence"/>
</dbReference>
<keyword evidence="3 8" id="KW-0812">Transmembrane</keyword>
<keyword evidence="2" id="KW-0813">Transport</keyword>
<dbReference type="EMBL" id="KZ819663">
    <property type="protein sequence ID" value="PWN29818.1"/>
    <property type="molecule type" value="Genomic_DNA"/>
</dbReference>
<dbReference type="FunFam" id="1.20.1250.20:FF:000064">
    <property type="entry name" value="MFS allantoate transporter"/>
    <property type="match status" value="1"/>
</dbReference>
<feature type="transmembrane region" description="Helical" evidence="8">
    <location>
        <begin position="253"/>
        <end position="272"/>
    </location>
</feature>